<reference evidence="1" key="1">
    <citation type="submission" date="2021-06" db="EMBL/GenBank/DDBJ databases">
        <authorList>
            <person name="Kallberg Y."/>
            <person name="Tangrot J."/>
            <person name="Rosling A."/>
        </authorList>
    </citation>
    <scope>NUCLEOTIDE SEQUENCE</scope>
    <source>
        <strain evidence="1">28 12/20/2015</strain>
    </source>
</reference>
<gene>
    <name evidence="1" type="ORF">SPELUC_LOCUS1491</name>
</gene>
<sequence>MLKHDNITAFSSSAMLSASTAADIKINLSFKKNNYIDLNAEDNDCKCDSEHKYDENEDSENNQLKKKKRSARINKKDKKKII</sequence>
<accession>A0ACA9KCU8</accession>
<protein>
    <submittedName>
        <fullName evidence="1">11334_t:CDS:1</fullName>
    </submittedName>
</protein>
<evidence type="ECO:0000313" key="2">
    <source>
        <dbReference type="Proteomes" id="UP000789366"/>
    </source>
</evidence>
<evidence type="ECO:0000313" key="1">
    <source>
        <dbReference type="EMBL" id="CAG8466365.1"/>
    </source>
</evidence>
<organism evidence="1 2">
    <name type="scientific">Cetraspora pellucida</name>
    <dbReference type="NCBI Taxonomy" id="1433469"/>
    <lineage>
        <taxon>Eukaryota</taxon>
        <taxon>Fungi</taxon>
        <taxon>Fungi incertae sedis</taxon>
        <taxon>Mucoromycota</taxon>
        <taxon>Glomeromycotina</taxon>
        <taxon>Glomeromycetes</taxon>
        <taxon>Diversisporales</taxon>
        <taxon>Gigasporaceae</taxon>
        <taxon>Cetraspora</taxon>
    </lineage>
</organism>
<proteinExistence type="predicted"/>
<comment type="caution">
    <text evidence="1">The sequence shown here is derived from an EMBL/GenBank/DDBJ whole genome shotgun (WGS) entry which is preliminary data.</text>
</comment>
<keyword evidence="2" id="KW-1185">Reference proteome</keyword>
<dbReference type="EMBL" id="CAJVPW010000805">
    <property type="protein sequence ID" value="CAG8466365.1"/>
    <property type="molecule type" value="Genomic_DNA"/>
</dbReference>
<name>A0ACA9KCU8_9GLOM</name>
<dbReference type="Proteomes" id="UP000789366">
    <property type="component" value="Unassembled WGS sequence"/>
</dbReference>